<accession>C7H5F8</accession>
<evidence type="ECO:0000313" key="2">
    <source>
        <dbReference type="Proteomes" id="UP000004619"/>
    </source>
</evidence>
<keyword evidence="2" id="KW-1185">Reference proteome</keyword>
<sequence>MEFKIISLTILPEMRRKSKSKFDFSATFFLQGQTLAPKAKK</sequence>
<comment type="caution">
    <text evidence="1">The sequence shown here is derived from an EMBL/GenBank/DDBJ whole genome shotgun (WGS) entry which is preliminary data.</text>
</comment>
<dbReference type="AlphaFoldDB" id="C7H5F8"/>
<protein>
    <submittedName>
        <fullName evidence="1">Uncharacterized protein</fullName>
    </submittedName>
</protein>
<dbReference type="STRING" id="411483.FAEPRAA2165_01529"/>
<dbReference type="EMBL" id="ACOP02000043">
    <property type="protein sequence ID" value="EEU96846.1"/>
    <property type="molecule type" value="Genomic_DNA"/>
</dbReference>
<dbReference type="Proteomes" id="UP000004619">
    <property type="component" value="Unassembled WGS sequence"/>
</dbReference>
<reference evidence="1" key="1">
    <citation type="submission" date="2009-08" db="EMBL/GenBank/DDBJ databases">
        <authorList>
            <person name="Weinstock G."/>
            <person name="Sodergren E."/>
            <person name="Clifton S."/>
            <person name="Fulton L."/>
            <person name="Fulton B."/>
            <person name="Courtney L."/>
            <person name="Fronick C."/>
            <person name="Harrison M."/>
            <person name="Strong C."/>
            <person name="Farmer C."/>
            <person name="Delahaunty K."/>
            <person name="Markovic C."/>
            <person name="Hall O."/>
            <person name="Minx P."/>
            <person name="Tomlinson C."/>
            <person name="Mitreva M."/>
            <person name="Nelson J."/>
            <person name="Hou S."/>
            <person name="Wollam A."/>
            <person name="Pepin K.H."/>
            <person name="Johnson M."/>
            <person name="Bhonagiri V."/>
            <person name="Nash W.E."/>
            <person name="Warren W."/>
            <person name="Chinwalla A."/>
            <person name="Mardis E.R."/>
            <person name="Wilson R.K."/>
        </authorList>
    </citation>
    <scope>NUCLEOTIDE SEQUENCE [LARGE SCALE GENOMIC DNA]</scope>
    <source>
        <strain evidence="1">A2-165</strain>
    </source>
</reference>
<dbReference type="HOGENOM" id="CLU_3270322_0_0_9"/>
<organism evidence="1 2">
    <name type="scientific">Faecalibacterium duncaniae (strain DSM 17677 / JCM 31915 / A2-165)</name>
    <name type="common">Faecalibacterium prausnitzii</name>
    <dbReference type="NCBI Taxonomy" id="411483"/>
    <lineage>
        <taxon>Bacteria</taxon>
        <taxon>Bacillati</taxon>
        <taxon>Bacillota</taxon>
        <taxon>Clostridia</taxon>
        <taxon>Eubacteriales</taxon>
        <taxon>Oscillospiraceae</taxon>
        <taxon>Faecalibacterium</taxon>
    </lineage>
</organism>
<name>C7H5F8_FAED2</name>
<gene>
    <name evidence="1" type="ORF">FAEPRAA2165_01529</name>
</gene>
<proteinExistence type="predicted"/>
<evidence type="ECO:0000313" key="1">
    <source>
        <dbReference type="EMBL" id="EEU96846.1"/>
    </source>
</evidence>